<keyword evidence="2" id="KW-0520">NAD</keyword>
<dbReference type="PANTHER" id="PTHR43333:SF1">
    <property type="entry name" value="D-ISOMER SPECIFIC 2-HYDROXYACID DEHYDROGENASE NAD-BINDING DOMAIN-CONTAINING PROTEIN"/>
    <property type="match status" value="1"/>
</dbReference>
<proteinExistence type="predicted"/>
<dbReference type="InterPro" id="IPR036291">
    <property type="entry name" value="NAD(P)-bd_dom_sf"/>
</dbReference>
<dbReference type="Pfam" id="PF02826">
    <property type="entry name" value="2-Hacid_dh_C"/>
    <property type="match status" value="1"/>
</dbReference>
<dbReference type="GO" id="GO:0051287">
    <property type="term" value="F:NAD binding"/>
    <property type="evidence" value="ECO:0007669"/>
    <property type="project" value="InterPro"/>
</dbReference>
<evidence type="ECO:0000256" key="2">
    <source>
        <dbReference type="ARBA" id="ARBA00023027"/>
    </source>
</evidence>
<feature type="domain" description="D-isomer specific 2-hydroxyacid dehydrogenase NAD-binding" evidence="3">
    <location>
        <begin position="108"/>
        <end position="276"/>
    </location>
</feature>
<evidence type="ECO:0000256" key="1">
    <source>
        <dbReference type="ARBA" id="ARBA00023002"/>
    </source>
</evidence>
<protein>
    <recommendedName>
        <fullName evidence="3">D-isomer specific 2-hydroxyacid dehydrogenase NAD-binding domain-containing protein</fullName>
    </recommendedName>
</protein>
<gene>
    <name evidence="4" type="ORF">METZ01_LOCUS225482</name>
</gene>
<evidence type="ECO:0000259" key="3">
    <source>
        <dbReference type="Pfam" id="PF02826"/>
    </source>
</evidence>
<name>A0A382GBN5_9ZZZZ</name>
<accession>A0A382GBN5</accession>
<dbReference type="AlphaFoldDB" id="A0A382GBN5"/>
<evidence type="ECO:0000313" key="4">
    <source>
        <dbReference type="EMBL" id="SVB72628.1"/>
    </source>
</evidence>
<dbReference type="SUPFAM" id="SSF51735">
    <property type="entry name" value="NAD(P)-binding Rossmann-fold domains"/>
    <property type="match status" value="1"/>
</dbReference>
<sequence length="311" mass="36328">MSILFHCTWHDSKEWLQKFKKRFKDNKIYTLKDKPDLSKIEFAFIWELNNTTLKQMNNVKALFSLAAGVDHILSLKNYRGQLVVRLKDPLMAERMANHILSQILFYQLNLKFYQRAQQKNKWITKFHQSELNNSLTIGILGVGYLGSFVGKQLQKNGYNVIGFKNSKPKKKYPFSIFYKKNNLKKFLHQSDVVACILPSTSDTYHMINKNFLQAMKKKVLLINVGRGSTLCEKELIAHLRKNKNFFASLDVFETEPLTKISPLWKIPNVTITPHIASITLIDSAVEYIYKKYRQYKKNGKIKSDVNFKKGY</sequence>
<dbReference type="Gene3D" id="3.40.50.720">
    <property type="entry name" value="NAD(P)-binding Rossmann-like Domain"/>
    <property type="match status" value="2"/>
</dbReference>
<dbReference type="PANTHER" id="PTHR43333">
    <property type="entry name" value="2-HACID_DH_C DOMAIN-CONTAINING PROTEIN"/>
    <property type="match status" value="1"/>
</dbReference>
<dbReference type="SUPFAM" id="SSF52283">
    <property type="entry name" value="Formate/glycerate dehydrogenase catalytic domain-like"/>
    <property type="match status" value="1"/>
</dbReference>
<keyword evidence="1" id="KW-0560">Oxidoreductase</keyword>
<reference evidence="4" key="1">
    <citation type="submission" date="2018-05" db="EMBL/GenBank/DDBJ databases">
        <authorList>
            <person name="Lanie J.A."/>
            <person name="Ng W.-L."/>
            <person name="Kazmierczak K.M."/>
            <person name="Andrzejewski T.M."/>
            <person name="Davidsen T.M."/>
            <person name="Wayne K.J."/>
            <person name="Tettelin H."/>
            <person name="Glass J.I."/>
            <person name="Rusch D."/>
            <person name="Podicherti R."/>
            <person name="Tsui H.-C.T."/>
            <person name="Winkler M.E."/>
        </authorList>
    </citation>
    <scope>NUCLEOTIDE SEQUENCE</scope>
</reference>
<dbReference type="InterPro" id="IPR006140">
    <property type="entry name" value="D-isomer_DH_NAD-bd"/>
</dbReference>
<dbReference type="EMBL" id="UINC01054658">
    <property type="protein sequence ID" value="SVB72628.1"/>
    <property type="molecule type" value="Genomic_DNA"/>
</dbReference>
<dbReference type="GO" id="GO:0016491">
    <property type="term" value="F:oxidoreductase activity"/>
    <property type="evidence" value="ECO:0007669"/>
    <property type="project" value="UniProtKB-KW"/>
</dbReference>
<organism evidence="4">
    <name type="scientific">marine metagenome</name>
    <dbReference type="NCBI Taxonomy" id="408172"/>
    <lineage>
        <taxon>unclassified sequences</taxon>
        <taxon>metagenomes</taxon>
        <taxon>ecological metagenomes</taxon>
    </lineage>
</organism>